<evidence type="ECO:0008006" key="2">
    <source>
        <dbReference type="Google" id="ProtNLM"/>
    </source>
</evidence>
<dbReference type="SUPFAM" id="SSF50998">
    <property type="entry name" value="Quinoprotein alcohol dehydrogenase-like"/>
    <property type="match status" value="1"/>
</dbReference>
<dbReference type="EMBL" id="LAZR01023694">
    <property type="protein sequence ID" value="KKL77634.1"/>
    <property type="molecule type" value="Genomic_DNA"/>
</dbReference>
<organism evidence="1">
    <name type="scientific">marine sediment metagenome</name>
    <dbReference type="NCBI Taxonomy" id="412755"/>
    <lineage>
        <taxon>unclassified sequences</taxon>
        <taxon>metagenomes</taxon>
        <taxon>ecological metagenomes</taxon>
    </lineage>
</organism>
<evidence type="ECO:0000313" key="1">
    <source>
        <dbReference type="EMBL" id="KKL77634.1"/>
    </source>
</evidence>
<feature type="non-terminal residue" evidence="1">
    <location>
        <position position="1"/>
    </location>
</feature>
<sequence length="149" mass="16169">VYAGSSYGKQAMLAIRLQDATGDITGTDNVVWRLNRYTPYVPSPLLYKNLLYFLRHYQGIMTCLNAKTGEAIYGPTRLPGVNNVYASPVGAAGRVYIAAQNGVTLVLKHGARPIVLATNRIDEGINASPAIAGGEMFLRGEHHLYCIAE</sequence>
<dbReference type="PANTHER" id="PTHR34512:SF30">
    <property type="entry name" value="OUTER MEMBRANE PROTEIN ASSEMBLY FACTOR BAMB"/>
    <property type="match status" value="1"/>
</dbReference>
<proteinExistence type="predicted"/>
<dbReference type="PANTHER" id="PTHR34512">
    <property type="entry name" value="CELL SURFACE PROTEIN"/>
    <property type="match status" value="1"/>
</dbReference>
<gene>
    <name evidence="1" type="ORF">LCGC14_2032910</name>
</gene>
<dbReference type="Gene3D" id="2.130.10.10">
    <property type="entry name" value="YVTN repeat-like/Quinoprotein amine dehydrogenase"/>
    <property type="match status" value="1"/>
</dbReference>
<protein>
    <recommendedName>
        <fullName evidence="2">Pyrrolo-quinoline quinone</fullName>
    </recommendedName>
</protein>
<dbReference type="InterPro" id="IPR015943">
    <property type="entry name" value="WD40/YVTN_repeat-like_dom_sf"/>
</dbReference>
<reference evidence="1" key="1">
    <citation type="journal article" date="2015" name="Nature">
        <title>Complex archaea that bridge the gap between prokaryotes and eukaryotes.</title>
        <authorList>
            <person name="Spang A."/>
            <person name="Saw J.H."/>
            <person name="Jorgensen S.L."/>
            <person name="Zaremba-Niedzwiedzka K."/>
            <person name="Martijn J."/>
            <person name="Lind A.E."/>
            <person name="van Eijk R."/>
            <person name="Schleper C."/>
            <person name="Guy L."/>
            <person name="Ettema T.J."/>
        </authorList>
    </citation>
    <scope>NUCLEOTIDE SEQUENCE</scope>
</reference>
<dbReference type="InterPro" id="IPR011047">
    <property type="entry name" value="Quinoprotein_ADH-like_sf"/>
</dbReference>
<accession>A0A0F9EUD0</accession>
<name>A0A0F9EUD0_9ZZZZ</name>
<dbReference type="AlphaFoldDB" id="A0A0F9EUD0"/>
<comment type="caution">
    <text evidence="1">The sequence shown here is derived from an EMBL/GenBank/DDBJ whole genome shotgun (WGS) entry which is preliminary data.</text>
</comment>